<dbReference type="AlphaFoldDB" id="A0A4C1ZHV4"/>
<comment type="caution">
    <text evidence="2">The sequence shown here is derived from an EMBL/GenBank/DDBJ whole genome shotgun (WGS) entry which is preliminary data.</text>
</comment>
<proteinExistence type="predicted"/>
<feature type="region of interest" description="Disordered" evidence="1">
    <location>
        <begin position="67"/>
        <end position="110"/>
    </location>
</feature>
<keyword evidence="3" id="KW-1185">Reference proteome</keyword>
<sequence length="110" mass="11899">MAQQNNFTDRQQETKVDCRASGAGRASDAPRRPAPEINISVGVVSIHRGFTRRQQLRSDLCRAAGRRVLHPPVGGAESDIGRSRPQPKGHKSRTAIASAVPDAARRALHS</sequence>
<protein>
    <submittedName>
        <fullName evidence="2">Uncharacterized protein</fullName>
    </submittedName>
</protein>
<feature type="region of interest" description="Disordered" evidence="1">
    <location>
        <begin position="1"/>
        <end position="34"/>
    </location>
</feature>
<evidence type="ECO:0000313" key="3">
    <source>
        <dbReference type="Proteomes" id="UP000299102"/>
    </source>
</evidence>
<name>A0A4C1ZHV4_EUMVA</name>
<accession>A0A4C1ZHV4</accession>
<reference evidence="2 3" key="1">
    <citation type="journal article" date="2019" name="Commun. Biol.">
        <title>The bagworm genome reveals a unique fibroin gene that provides high tensile strength.</title>
        <authorList>
            <person name="Kono N."/>
            <person name="Nakamura H."/>
            <person name="Ohtoshi R."/>
            <person name="Tomita M."/>
            <person name="Numata K."/>
            <person name="Arakawa K."/>
        </authorList>
    </citation>
    <scope>NUCLEOTIDE SEQUENCE [LARGE SCALE GENOMIC DNA]</scope>
</reference>
<organism evidence="2 3">
    <name type="scientific">Eumeta variegata</name>
    <name type="common">Bagworm moth</name>
    <name type="synonym">Eumeta japonica</name>
    <dbReference type="NCBI Taxonomy" id="151549"/>
    <lineage>
        <taxon>Eukaryota</taxon>
        <taxon>Metazoa</taxon>
        <taxon>Ecdysozoa</taxon>
        <taxon>Arthropoda</taxon>
        <taxon>Hexapoda</taxon>
        <taxon>Insecta</taxon>
        <taxon>Pterygota</taxon>
        <taxon>Neoptera</taxon>
        <taxon>Endopterygota</taxon>
        <taxon>Lepidoptera</taxon>
        <taxon>Glossata</taxon>
        <taxon>Ditrysia</taxon>
        <taxon>Tineoidea</taxon>
        <taxon>Psychidae</taxon>
        <taxon>Oiketicinae</taxon>
        <taxon>Eumeta</taxon>
    </lineage>
</organism>
<gene>
    <name evidence="2" type="ORF">EVAR_63973_1</name>
</gene>
<dbReference type="Proteomes" id="UP000299102">
    <property type="component" value="Unassembled WGS sequence"/>
</dbReference>
<dbReference type="EMBL" id="BGZK01001779">
    <property type="protein sequence ID" value="GBP86197.1"/>
    <property type="molecule type" value="Genomic_DNA"/>
</dbReference>
<evidence type="ECO:0000313" key="2">
    <source>
        <dbReference type="EMBL" id="GBP86197.1"/>
    </source>
</evidence>
<evidence type="ECO:0000256" key="1">
    <source>
        <dbReference type="SAM" id="MobiDB-lite"/>
    </source>
</evidence>